<dbReference type="EMBL" id="LAZR01032772">
    <property type="protein sequence ID" value="KKL49957.1"/>
    <property type="molecule type" value="Genomic_DNA"/>
</dbReference>
<sequence length="170" mass="18820">MRKKKQLITAAPASVFGEVPEEIVTDPTASMLHIKGYSDKRERFELAQQNGEKGDPVSHRFHFVRHTGQARRTAEFRAQGYRTPMWDDLVDAEGNSIENDFGIDITETPAAERAPDGTVVAGDLQLMVVPASIAAGIKQRHDNLLQSQIDAGESSRGRILAREQSREVPL</sequence>
<reference evidence="1" key="1">
    <citation type="journal article" date="2015" name="Nature">
        <title>Complex archaea that bridge the gap between prokaryotes and eukaryotes.</title>
        <authorList>
            <person name="Spang A."/>
            <person name="Saw J.H."/>
            <person name="Jorgensen S.L."/>
            <person name="Zaremba-Niedzwiedzka K."/>
            <person name="Martijn J."/>
            <person name="Lind A.E."/>
            <person name="van Eijk R."/>
            <person name="Schleper C."/>
            <person name="Guy L."/>
            <person name="Ettema T.J."/>
        </authorList>
    </citation>
    <scope>NUCLEOTIDE SEQUENCE</scope>
</reference>
<evidence type="ECO:0000313" key="1">
    <source>
        <dbReference type="EMBL" id="KKL49957.1"/>
    </source>
</evidence>
<organism evidence="1">
    <name type="scientific">marine sediment metagenome</name>
    <dbReference type="NCBI Taxonomy" id="412755"/>
    <lineage>
        <taxon>unclassified sequences</taxon>
        <taxon>metagenomes</taxon>
        <taxon>ecological metagenomes</taxon>
    </lineage>
</organism>
<accession>A0A0F9FFQ9</accession>
<name>A0A0F9FFQ9_9ZZZZ</name>
<dbReference type="AlphaFoldDB" id="A0A0F9FFQ9"/>
<protein>
    <submittedName>
        <fullName evidence="1">Uncharacterized protein</fullName>
    </submittedName>
</protein>
<comment type="caution">
    <text evidence="1">The sequence shown here is derived from an EMBL/GenBank/DDBJ whole genome shotgun (WGS) entry which is preliminary data.</text>
</comment>
<proteinExistence type="predicted"/>
<gene>
    <name evidence="1" type="ORF">LCGC14_2310300</name>
</gene>